<evidence type="ECO:0000313" key="1">
    <source>
        <dbReference type="EMBL" id="KAH7837880.1"/>
    </source>
</evidence>
<accession>A0ACB7XB21</accession>
<dbReference type="Proteomes" id="UP000828048">
    <property type="component" value="Chromosome 6"/>
</dbReference>
<sequence>MAFWREPLSLWAFGSMRPDLDRASSRSAGKVVAVILYAPIDRQAGRLPDDPFDNSLPRGESKHQAPDGHHYPKDCLAASYGHLEMSSSVFPSVAAGLVLLLIQGLKVPGEAAKGAMEQFKSSAEYLVEFVLEIISTVISSLFDLVKDGVLGSLSATGSAIGGLLEQTRDSMEWLVKEVVSDVLEGFSEMVSTIVADLWNNYKAAVGYVTENA</sequence>
<gene>
    <name evidence="1" type="ORF">Vadar_019222</name>
</gene>
<name>A0ACB7XB21_9ERIC</name>
<dbReference type="EMBL" id="CM037156">
    <property type="protein sequence ID" value="KAH7837880.1"/>
    <property type="molecule type" value="Genomic_DNA"/>
</dbReference>
<reference evidence="1 2" key="1">
    <citation type="journal article" date="2021" name="Hortic Res">
        <title>High-quality reference genome and annotation aids understanding of berry development for evergreen blueberry (Vaccinium darrowii).</title>
        <authorList>
            <person name="Yu J."/>
            <person name="Hulse-Kemp A.M."/>
            <person name="Babiker E."/>
            <person name="Staton M."/>
        </authorList>
    </citation>
    <scope>NUCLEOTIDE SEQUENCE [LARGE SCALE GENOMIC DNA]</scope>
    <source>
        <strain evidence="2">cv. NJ 8807/NJ 8810</strain>
        <tissue evidence="1">Young leaf</tissue>
    </source>
</reference>
<proteinExistence type="predicted"/>
<comment type="caution">
    <text evidence="1">The sequence shown here is derived from an EMBL/GenBank/DDBJ whole genome shotgun (WGS) entry which is preliminary data.</text>
</comment>
<evidence type="ECO:0000313" key="2">
    <source>
        <dbReference type="Proteomes" id="UP000828048"/>
    </source>
</evidence>
<organism evidence="1 2">
    <name type="scientific">Vaccinium darrowii</name>
    <dbReference type="NCBI Taxonomy" id="229202"/>
    <lineage>
        <taxon>Eukaryota</taxon>
        <taxon>Viridiplantae</taxon>
        <taxon>Streptophyta</taxon>
        <taxon>Embryophyta</taxon>
        <taxon>Tracheophyta</taxon>
        <taxon>Spermatophyta</taxon>
        <taxon>Magnoliopsida</taxon>
        <taxon>eudicotyledons</taxon>
        <taxon>Gunneridae</taxon>
        <taxon>Pentapetalae</taxon>
        <taxon>asterids</taxon>
        <taxon>Ericales</taxon>
        <taxon>Ericaceae</taxon>
        <taxon>Vaccinioideae</taxon>
        <taxon>Vaccinieae</taxon>
        <taxon>Vaccinium</taxon>
    </lineage>
</organism>
<protein>
    <submittedName>
        <fullName evidence="1">Uncharacterized protein</fullName>
    </submittedName>
</protein>
<keyword evidence="2" id="KW-1185">Reference proteome</keyword>